<proteinExistence type="predicted"/>
<feature type="signal peptide" evidence="1">
    <location>
        <begin position="1"/>
        <end position="33"/>
    </location>
</feature>
<dbReference type="Proteomes" id="UP000271241">
    <property type="component" value="Unassembled WGS sequence"/>
</dbReference>
<evidence type="ECO:0000313" key="2">
    <source>
        <dbReference type="EMBL" id="RKP07443.1"/>
    </source>
</evidence>
<name>A0A4P9XNB8_9FUNG</name>
<dbReference type="AlphaFoldDB" id="A0A4P9XNB8"/>
<accession>A0A4P9XNB8</accession>
<evidence type="ECO:0000313" key="3">
    <source>
        <dbReference type="Proteomes" id="UP000271241"/>
    </source>
</evidence>
<keyword evidence="1" id="KW-0732">Signal</keyword>
<dbReference type="EMBL" id="KZ992719">
    <property type="protein sequence ID" value="RKP07443.1"/>
    <property type="molecule type" value="Genomic_DNA"/>
</dbReference>
<keyword evidence="3" id="KW-1185">Reference proteome</keyword>
<organism evidence="2 3">
    <name type="scientific">Thamnocephalis sphaerospora</name>
    <dbReference type="NCBI Taxonomy" id="78915"/>
    <lineage>
        <taxon>Eukaryota</taxon>
        <taxon>Fungi</taxon>
        <taxon>Fungi incertae sedis</taxon>
        <taxon>Zoopagomycota</taxon>
        <taxon>Zoopagomycotina</taxon>
        <taxon>Zoopagomycetes</taxon>
        <taxon>Zoopagales</taxon>
        <taxon>Sigmoideomycetaceae</taxon>
        <taxon>Thamnocephalis</taxon>
    </lineage>
</organism>
<evidence type="ECO:0000256" key="1">
    <source>
        <dbReference type="SAM" id="SignalP"/>
    </source>
</evidence>
<dbReference type="OrthoDB" id="5565101at2759"/>
<gene>
    <name evidence="2" type="ORF">THASP1DRAFT_24413</name>
</gene>
<sequence>MATLGHCRHVCPLCLASFARFLALFALSPISRAFAPCVCFQYLAAAACAFAESPFTSQIWHGRAERRTSAHILVVARYHFRFLHCVTLCPPHIVAHYHTGVPRGICSSLAVHSLFLSKFSSMTLKFAIVASIALVLVAGATSTFAARPADCGARFAENVSPADRTPTCDNAIQNLAVDVQGLAPCYRNSGLYFSSPEVVCSPNCLGPTVKAAQKLAAACKPSEAVKASSSGANVYNSWANEAAAKAACAKNSYGRTCLSDFSSLSVQAANYELSQKDKSYAEKYNLANKDWKEVFDCNGPCARPVYDAVKGDGTMIPSLYFQTYDGSSPVFKVLEQVCGFKPTAGKDCDSTKPSSA</sequence>
<reference evidence="3" key="1">
    <citation type="journal article" date="2018" name="Nat. Microbiol.">
        <title>Leveraging single-cell genomics to expand the fungal tree of life.</title>
        <authorList>
            <person name="Ahrendt S.R."/>
            <person name="Quandt C.A."/>
            <person name="Ciobanu D."/>
            <person name="Clum A."/>
            <person name="Salamov A."/>
            <person name="Andreopoulos B."/>
            <person name="Cheng J.F."/>
            <person name="Woyke T."/>
            <person name="Pelin A."/>
            <person name="Henrissat B."/>
            <person name="Reynolds N.K."/>
            <person name="Benny G.L."/>
            <person name="Smith M.E."/>
            <person name="James T.Y."/>
            <person name="Grigoriev I.V."/>
        </authorList>
    </citation>
    <scope>NUCLEOTIDE SEQUENCE [LARGE SCALE GENOMIC DNA]</scope>
    <source>
        <strain evidence="3">RSA 1356</strain>
    </source>
</reference>
<protein>
    <submittedName>
        <fullName evidence="2">Uncharacterized protein</fullName>
    </submittedName>
</protein>
<feature type="chain" id="PRO_5020906892" evidence="1">
    <location>
        <begin position="34"/>
        <end position="356"/>
    </location>
</feature>